<evidence type="ECO:0000256" key="3">
    <source>
        <dbReference type="PROSITE-ProRule" id="PRU00023"/>
    </source>
</evidence>
<dbReference type="PROSITE" id="PS50297">
    <property type="entry name" value="ANK_REP_REGION"/>
    <property type="match status" value="1"/>
</dbReference>
<dbReference type="HOGENOM" id="CLU_077687_0_0_12"/>
<dbReference type="Gene3D" id="1.25.40.20">
    <property type="entry name" value="Ankyrin repeat-containing domain"/>
    <property type="match status" value="1"/>
</dbReference>
<reference evidence="4 5" key="1">
    <citation type="journal article" date="2015" name="Stand. Genomic Sci.">
        <title>Complete genome sequence and description of Salinispira pacifica gen. nov., sp. nov., a novel spirochaete isolated form a hypersaline microbial mat.</title>
        <authorList>
            <person name="Ben Hania W."/>
            <person name="Joseph M."/>
            <person name="Schumann P."/>
            <person name="Bunk B."/>
            <person name="Fiebig A."/>
            <person name="Sproer C."/>
            <person name="Klenk H.P."/>
            <person name="Fardeau M.L."/>
            <person name="Spring S."/>
        </authorList>
    </citation>
    <scope>NUCLEOTIDE SEQUENCE [LARGE SCALE GENOMIC DNA]</scope>
    <source>
        <strain evidence="4 5">L21-RPul-D2</strain>
    </source>
</reference>
<dbReference type="eggNOG" id="COG0666">
    <property type="taxonomic scope" value="Bacteria"/>
</dbReference>
<organism evidence="4 5">
    <name type="scientific">Salinispira pacifica</name>
    <dbReference type="NCBI Taxonomy" id="1307761"/>
    <lineage>
        <taxon>Bacteria</taxon>
        <taxon>Pseudomonadati</taxon>
        <taxon>Spirochaetota</taxon>
        <taxon>Spirochaetia</taxon>
        <taxon>Spirochaetales</taxon>
        <taxon>Spirochaetaceae</taxon>
        <taxon>Salinispira</taxon>
    </lineage>
</organism>
<dbReference type="STRING" id="1307761.L21SP2_1929"/>
<keyword evidence="5" id="KW-1185">Reference proteome</keyword>
<feature type="repeat" description="ANK" evidence="3">
    <location>
        <begin position="190"/>
        <end position="222"/>
    </location>
</feature>
<keyword evidence="1" id="KW-0677">Repeat</keyword>
<proteinExistence type="predicted"/>
<dbReference type="PROSITE" id="PS50088">
    <property type="entry name" value="ANK_REPEAT"/>
    <property type="match status" value="3"/>
</dbReference>
<dbReference type="AlphaFoldDB" id="V5WI48"/>
<dbReference type="PANTHER" id="PTHR24197">
    <property type="entry name" value="ANKYRIN REPEAT DOMAIN-CONTAINING PROTEIN 61"/>
    <property type="match status" value="1"/>
</dbReference>
<gene>
    <name evidence="4" type="ORF">L21SP2_1929</name>
</gene>
<evidence type="ECO:0000256" key="2">
    <source>
        <dbReference type="ARBA" id="ARBA00023043"/>
    </source>
</evidence>
<dbReference type="EMBL" id="CP006939">
    <property type="protein sequence ID" value="AHC15300.1"/>
    <property type="molecule type" value="Genomic_DNA"/>
</dbReference>
<dbReference type="KEGG" id="slr:L21SP2_1929"/>
<dbReference type="InterPro" id="IPR002110">
    <property type="entry name" value="Ankyrin_rpt"/>
</dbReference>
<evidence type="ECO:0000256" key="1">
    <source>
        <dbReference type="ARBA" id="ARBA00022737"/>
    </source>
</evidence>
<dbReference type="Pfam" id="PF12796">
    <property type="entry name" value="Ank_2"/>
    <property type="match status" value="1"/>
</dbReference>
<name>V5WI48_9SPIO</name>
<evidence type="ECO:0000313" key="5">
    <source>
        <dbReference type="Proteomes" id="UP000018680"/>
    </source>
</evidence>
<protein>
    <submittedName>
        <fullName evidence="4">Ankyrin</fullName>
    </submittedName>
</protein>
<evidence type="ECO:0000313" key="4">
    <source>
        <dbReference type="EMBL" id="AHC15300.1"/>
    </source>
</evidence>
<accession>V5WI48</accession>
<feature type="repeat" description="ANK" evidence="3">
    <location>
        <begin position="156"/>
        <end position="188"/>
    </location>
</feature>
<sequence>MKRLASEFSNIQGLEIGSNWEELDGGELAFQLRRYSHIVMILDERSPGSRWLSYLAGYAMGNRSVLLFYRESEKKFPHYLNTFPVYGDAPALMDALHEEVERHQIYCRVEEAREELIGRGFGLNDQVFVDAVADNRRDVVELFLTVGFSPDTCDSKDVALLNHAVRGGHDDIIVLLLENGADPNAVSGDRGNTPVMDAASTGQTELVRLLLAAGADPDVQSKSGQTGLMMAVGEGFAQISSLFIEAGCDLSVTDQLGMTAEKYARLFNSPEIVSLFE</sequence>
<dbReference type="SUPFAM" id="SSF48403">
    <property type="entry name" value="Ankyrin repeat"/>
    <property type="match status" value="1"/>
</dbReference>
<dbReference type="SMART" id="SM00248">
    <property type="entry name" value="ANK"/>
    <property type="match status" value="4"/>
</dbReference>
<dbReference type="Proteomes" id="UP000018680">
    <property type="component" value="Chromosome"/>
</dbReference>
<dbReference type="InterPro" id="IPR036770">
    <property type="entry name" value="Ankyrin_rpt-contain_sf"/>
</dbReference>
<keyword evidence="2 3" id="KW-0040">ANK repeat</keyword>
<feature type="repeat" description="ANK" evidence="3">
    <location>
        <begin position="223"/>
        <end position="255"/>
    </location>
</feature>
<dbReference type="PANTHER" id="PTHR24197:SF44">
    <property type="entry name" value="ANKYRIN REPEAT DOMAIN-CONTAINING PROTEIN 54"/>
    <property type="match status" value="1"/>
</dbReference>